<dbReference type="Proteomes" id="UP000549052">
    <property type="component" value="Unassembled WGS sequence"/>
</dbReference>
<proteinExistence type="predicted"/>
<protein>
    <submittedName>
        <fullName evidence="1">Uncharacterized protein (DUF4415 family)</fullName>
    </submittedName>
</protein>
<keyword evidence="2" id="KW-1185">Reference proteome</keyword>
<comment type="caution">
    <text evidence="1">The sequence shown here is derived from an EMBL/GenBank/DDBJ whole genome shotgun (WGS) entry which is preliminary data.</text>
</comment>
<dbReference type="AlphaFoldDB" id="A0A839EQ23"/>
<dbReference type="RefSeq" id="WP_182550919.1">
    <property type="nucleotide sequence ID" value="NZ_JACGXN010000007.1"/>
</dbReference>
<dbReference type="EMBL" id="JACGXN010000007">
    <property type="protein sequence ID" value="MBA8880255.1"/>
    <property type="molecule type" value="Genomic_DNA"/>
</dbReference>
<accession>A0A839EQ23</accession>
<sequence>MAIKRDIQKAFQPGRGYTREDWDAVDNPELTDEEMRQMRPFREVFPEIAREIDKEIAARGRPHLEVTKMPVTLRLDPDVLAKFKATGKGWQSRINEVLKQAKVK</sequence>
<gene>
    <name evidence="1" type="ORF">FHW16_003975</name>
</gene>
<evidence type="ECO:0000313" key="2">
    <source>
        <dbReference type="Proteomes" id="UP000549052"/>
    </source>
</evidence>
<evidence type="ECO:0000313" key="1">
    <source>
        <dbReference type="EMBL" id="MBA8880255.1"/>
    </source>
</evidence>
<dbReference type="Pfam" id="PF14384">
    <property type="entry name" value="BrnA_antitoxin"/>
    <property type="match status" value="1"/>
</dbReference>
<reference evidence="1 2" key="1">
    <citation type="submission" date="2020-07" db="EMBL/GenBank/DDBJ databases">
        <title>Genomic Encyclopedia of Type Strains, Phase IV (KMG-V): Genome sequencing to study the core and pangenomes of soil and plant-associated prokaryotes.</title>
        <authorList>
            <person name="Whitman W."/>
        </authorList>
    </citation>
    <scope>NUCLEOTIDE SEQUENCE [LARGE SCALE GENOMIC DNA]</scope>
    <source>
        <strain evidence="1 2">AN3</strain>
    </source>
</reference>
<organism evidence="1 2">
    <name type="scientific">Phyllobacterium myrsinacearum</name>
    <dbReference type="NCBI Taxonomy" id="28101"/>
    <lineage>
        <taxon>Bacteria</taxon>
        <taxon>Pseudomonadati</taxon>
        <taxon>Pseudomonadota</taxon>
        <taxon>Alphaproteobacteria</taxon>
        <taxon>Hyphomicrobiales</taxon>
        <taxon>Phyllobacteriaceae</taxon>
        <taxon>Phyllobacterium</taxon>
    </lineage>
</organism>
<name>A0A839EQ23_9HYPH</name>
<dbReference type="InterPro" id="IPR025528">
    <property type="entry name" value="BrnA_antitoxin"/>
</dbReference>